<dbReference type="InterPro" id="IPR018741">
    <property type="entry name" value="DUF2288"/>
</dbReference>
<dbReference type="Pfam" id="PF10052">
    <property type="entry name" value="DUF2288"/>
    <property type="match status" value="1"/>
</dbReference>
<reference evidence="1 2" key="1">
    <citation type="submission" date="2017-01" db="EMBL/GenBank/DDBJ databases">
        <authorList>
            <person name="Mah S.A."/>
            <person name="Swanson W.J."/>
            <person name="Moy G.W."/>
            <person name="Vacquier V.D."/>
        </authorList>
    </citation>
    <scope>NUCLEOTIDE SEQUENCE [LARGE SCALE GENOMIC DNA]</scope>
    <source>
        <strain evidence="1 2">RU36E</strain>
    </source>
</reference>
<organism evidence="1 2">
    <name type="scientific">Aquipseudomonas alcaligenes</name>
    <name type="common">Pseudomonas alcaligenes</name>
    <dbReference type="NCBI Taxonomy" id="43263"/>
    <lineage>
        <taxon>Bacteria</taxon>
        <taxon>Pseudomonadati</taxon>
        <taxon>Pseudomonadota</taxon>
        <taxon>Gammaproteobacteria</taxon>
        <taxon>Pseudomonadales</taxon>
        <taxon>Pseudomonadaceae</taxon>
        <taxon>Aquipseudomonas</taxon>
    </lineage>
</organism>
<protein>
    <recommendedName>
        <fullName evidence="3">DUF2288 domain-containing protein</fullName>
    </recommendedName>
</protein>
<proteinExistence type="predicted"/>
<evidence type="ECO:0000313" key="1">
    <source>
        <dbReference type="EMBL" id="SIQ29283.1"/>
    </source>
</evidence>
<dbReference type="Proteomes" id="UP000185841">
    <property type="component" value="Unassembled WGS sequence"/>
</dbReference>
<evidence type="ECO:0000313" key="2">
    <source>
        <dbReference type="Proteomes" id="UP000185841"/>
    </source>
</evidence>
<name>A0A1N6RKA8_AQUAC</name>
<sequence>MTEPASTLYAKLLGETARISWAELQPFFARGQLLWVAASMDLVEVAQALAEDDRTRVAAWLQAGQVAKVEETLAQDFLARDPELWAVVVSPWVLIQERGVDAQLH</sequence>
<evidence type="ECO:0008006" key="3">
    <source>
        <dbReference type="Google" id="ProtNLM"/>
    </source>
</evidence>
<gene>
    <name evidence="1" type="ORF">SAMN05878282_10342</name>
</gene>
<dbReference type="EMBL" id="FTMP01000003">
    <property type="protein sequence ID" value="SIQ29283.1"/>
    <property type="molecule type" value="Genomic_DNA"/>
</dbReference>
<dbReference type="RefSeq" id="WP_076426037.1">
    <property type="nucleotide sequence ID" value="NZ_FTMP01000003.1"/>
</dbReference>
<accession>A0A1N6RKA8</accession>
<dbReference type="AlphaFoldDB" id="A0A1N6RKA8"/>